<sequence length="399" mass="43659">MRRLAFSDDKGNERAWIPGGPHSAVDAFWEFADQYRDDDNAAFSIEDEKNEEALTLLFDLKAVCRVKGTQNPRAEYRVVTNRGDYRTQVANFARGGFAALDFHGPWLPDAASLARARLRFEFDGSVLRRTHPRELRRRLEILTCVDGRQPRTDAGVTRLGFGNSSGDTVDAWFTAAGRGLVVTFDHAGPLNSAAAHARAALYDGVPADLLDLARVASEAAVASAAPHRDGGTLVAATGVFTLSGPCAMADGLVAHLQEAQLEIEDTGVGRLLEIFLAPEDFTPAAVAQAADWWSAEDIARGFAAVAALEAEQPTAPLDREAVERFCRTWADSGYNDRWDVHYVLFDSCALEEVSETRVELLELVRTLGLDHVDAPPEAATGEVWIRTDPRIDAELEHWS</sequence>
<name>K0K1Q1_SACES</name>
<dbReference type="Proteomes" id="UP000006281">
    <property type="component" value="Chromosome"/>
</dbReference>
<dbReference type="EMBL" id="HE804045">
    <property type="protein sequence ID" value="CCH32271.1"/>
    <property type="molecule type" value="Genomic_DNA"/>
</dbReference>
<dbReference type="HOGENOM" id="CLU_705228_0_0_11"/>
<dbReference type="KEGG" id="sesp:BN6_50030"/>
<dbReference type="PATRIC" id="fig|1179773.3.peg.5022"/>
<dbReference type="InterPro" id="IPR045937">
    <property type="entry name" value="DUF6357"/>
</dbReference>
<evidence type="ECO:0000313" key="1">
    <source>
        <dbReference type="EMBL" id="CCH32271.1"/>
    </source>
</evidence>
<gene>
    <name evidence="1" type="ordered locus">BN6_50030</name>
</gene>
<proteinExistence type="predicted"/>
<organism evidence="1 2">
    <name type="scientific">Saccharothrix espanaensis (strain ATCC 51144 / DSM 44229 / JCM 9112 / NBRC 15066 / NRRL 15764)</name>
    <dbReference type="NCBI Taxonomy" id="1179773"/>
    <lineage>
        <taxon>Bacteria</taxon>
        <taxon>Bacillati</taxon>
        <taxon>Actinomycetota</taxon>
        <taxon>Actinomycetes</taxon>
        <taxon>Pseudonocardiales</taxon>
        <taxon>Pseudonocardiaceae</taxon>
        <taxon>Saccharothrix</taxon>
    </lineage>
</organism>
<keyword evidence="2" id="KW-1185">Reference proteome</keyword>
<dbReference type="RefSeq" id="WP_015102383.1">
    <property type="nucleotide sequence ID" value="NC_019673.1"/>
</dbReference>
<dbReference type="STRING" id="1179773.BN6_50030"/>
<dbReference type="BioCyc" id="SESP1179773:BN6_RS24195-MONOMER"/>
<protein>
    <submittedName>
        <fullName evidence="1">Uncharacterized protein</fullName>
    </submittedName>
</protein>
<evidence type="ECO:0000313" key="2">
    <source>
        <dbReference type="Proteomes" id="UP000006281"/>
    </source>
</evidence>
<dbReference type="OrthoDB" id="4991189at2"/>
<accession>K0K1Q1</accession>
<dbReference type="eggNOG" id="ENOG5033R19">
    <property type="taxonomic scope" value="Bacteria"/>
</dbReference>
<dbReference type="AlphaFoldDB" id="K0K1Q1"/>
<dbReference type="Pfam" id="PF19884">
    <property type="entry name" value="DUF6357"/>
    <property type="match status" value="1"/>
</dbReference>
<reference evidence="1 2" key="1">
    <citation type="journal article" date="2012" name="BMC Genomics">
        <title>Complete genome sequence of Saccharothrix espanaensis DSM 44229T and comparison to the other completely sequenced Pseudonocardiaceae.</title>
        <authorList>
            <person name="Strobel T."/>
            <person name="Al-Dilaimi A."/>
            <person name="Blom J."/>
            <person name="Gessner A."/>
            <person name="Kalinowski J."/>
            <person name="Luzhetska M."/>
            <person name="Puhler A."/>
            <person name="Szczepanowski R."/>
            <person name="Bechthold A."/>
            <person name="Ruckert C."/>
        </authorList>
    </citation>
    <scope>NUCLEOTIDE SEQUENCE [LARGE SCALE GENOMIC DNA]</scope>
    <source>
        <strain evidence="2">ATCC 51144 / DSM 44229 / JCM 9112 / NBRC 15066 / NRRL 15764</strain>
    </source>
</reference>